<comment type="caution">
    <text evidence="6">The sequence shown here is derived from an EMBL/GenBank/DDBJ whole genome shotgun (WGS) entry which is preliminary data.</text>
</comment>
<evidence type="ECO:0000256" key="1">
    <source>
        <dbReference type="ARBA" id="ARBA00004339"/>
    </source>
</evidence>
<dbReference type="Gene3D" id="3.40.190.10">
    <property type="entry name" value="Periplasmic binding protein-like II"/>
    <property type="match status" value="2"/>
</dbReference>
<sequence>MKPIKHLFLILLIMHATTACKNQNKSSDGTYYEENYNPIVANSVDKDLDKIKKEGVLRALVVYSSTSYFLYKGQAMGFEYELLQRLAKDLNLKLEIVVSNDLDSQFEVLNRGDVDLIAHGMTVTNQRKWEVDFTEYLYLTKQVLVQKKPDNFRSLSWKQLEKAIIHSPIELIGDTVSIRKNSAYSERLKSLSNEVGGQIVIDTLDSALSTGEIMEMVANGEIKYTIADENLAKINASNLPVLDISVPISFSQRIAWVTRKKSKHLRKAVNAWILKHRKTTIFRVIYNKYFKNKRSFKRRTDSDYYSLKNNQISKYDDLIKAHAKTLNWDWRLLASQVYQESKFDPKANSWAGAHGLMQVMPATAKELGIKDISNPDESLRGGTLYLKQMYERFNTISDSINRIKFTLAAYNCGYGHILDAQRLAEHDGLNPQIWTNHVSKAIKGLSVPRNYRKSFIKYGYVRGSEPANYVRQIFDRYSHYKELISLE</sequence>
<keyword evidence="2 4" id="KW-0732">Signal</keyword>
<dbReference type="InterPro" id="IPR001638">
    <property type="entry name" value="Solute-binding_3/MltF_N"/>
</dbReference>
<dbReference type="SMART" id="SM00062">
    <property type="entry name" value="PBPb"/>
    <property type="match status" value="1"/>
</dbReference>
<evidence type="ECO:0000313" key="7">
    <source>
        <dbReference type="Proteomes" id="UP000291142"/>
    </source>
</evidence>
<dbReference type="CDD" id="cd13403">
    <property type="entry name" value="MLTF-like"/>
    <property type="match status" value="1"/>
</dbReference>
<dbReference type="AlphaFoldDB" id="A0A4Q9FK16"/>
<feature type="chain" id="PRO_5020745895" evidence="4">
    <location>
        <begin position="22"/>
        <end position="487"/>
    </location>
</feature>
<dbReference type="OrthoDB" id="9815002at2"/>
<dbReference type="CDD" id="cd01009">
    <property type="entry name" value="PBP2_YfhD_N"/>
    <property type="match status" value="1"/>
</dbReference>
<reference evidence="6 7" key="1">
    <citation type="submission" date="2019-02" db="EMBL/GenBank/DDBJ databases">
        <title>Hyunsoonleella sp., isolated from marine sediment.</title>
        <authorList>
            <person name="Liu B.-T."/>
        </authorList>
    </citation>
    <scope>NUCLEOTIDE SEQUENCE [LARGE SCALE GENOMIC DNA]</scope>
    <source>
        <strain evidence="6 7">T58</strain>
    </source>
</reference>
<keyword evidence="3" id="KW-0472">Membrane</keyword>
<evidence type="ECO:0000256" key="4">
    <source>
        <dbReference type="SAM" id="SignalP"/>
    </source>
</evidence>
<dbReference type="SUPFAM" id="SSF53955">
    <property type="entry name" value="Lysozyme-like"/>
    <property type="match status" value="1"/>
</dbReference>
<evidence type="ECO:0000256" key="3">
    <source>
        <dbReference type="ARBA" id="ARBA00023237"/>
    </source>
</evidence>
<name>A0A4Q9FK16_9FLAO</name>
<evidence type="ECO:0000313" key="6">
    <source>
        <dbReference type="EMBL" id="TBN06724.1"/>
    </source>
</evidence>
<feature type="signal peptide" evidence="4">
    <location>
        <begin position="1"/>
        <end position="21"/>
    </location>
</feature>
<comment type="subcellular location">
    <subcellularLocation>
        <location evidence="1">Cell outer membrane</location>
        <topology evidence="1">Peripheral membrane protein</topology>
    </subcellularLocation>
</comment>
<dbReference type="InterPro" id="IPR008258">
    <property type="entry name" value="Transglycosylase_SLT_dom_1"/>
</dbReference>
<dbReference type="SUPFAM" id="SSF53850">
    <property type="entry name" value="Periplasmic binding protein-like II"/>
    <property type="match status" value="1"/>
</dbReference>
<dbReference type="Proteomes" id="UP000291142">
    <property type="component" value="Unassembled WGS sequence"/>
</dbReference>
<keyword evidence="7" id="KW-1185">Reference proteome</keyword>
<dbReference type="EMBL" id="SIRT01000001">
    <property type="protein sequence ID" value="TBN06724.1"/>
    <property type="molecule type" value="Genomic_DNA"/>
</dbReference>
<dbReference type="Gene3D" id="1.10.530.10">
    <property type="match status" value="1"/>
</dbReference>
<dbReference type="GO" id="GO:0009279">
    <property type="term" value="C:cell outer membrane"/>
    <property type="evidence" value="ECO:0007669"/>
    <property type="project" value="UniProtKB-SubCell"/>
</dbReference>
<evidence type="ECO:0000256" key="2">
    <source>
        <dbReference type="ARBA" id="ARBA00022729"/>
    </source>
</evidence>
<accession>A0A4Q9FK16</accession>
<gene>
    <name evidence="6" type="ORF">EYD45_02245</name>
</gene>
<dbReference type="Pfam" id="PF00497">
    <property type="entry name" value="SBP_bac_3"/>
    <property type="match status" value="1"/>
</dbReference>
<dbReference type="PANTHER" id="PTHR35936">
    <property type="entry name" value="MEMBRANE-BOUND LYTIC MUREIN TRANSGLYCOSYLASE F"/>
    <property type="match status" value="1"/>
</dbReference>
<dbReference type="InterPro" id="IPR023346">
    <property type="entry name" value="Lysozyme-like_dom_sf"/>
</dbReference>
<protein>
    <submittedName>
        <fullName evidence="6">Transporter substrate-binding domain-containing protein</fullName>
    </submittedName>
</protein>
<feature type="domain" description="Solute-binding protein family 3/N-terminal" evidence="5">
    <location>
        <begin position="59"/>
        <end position="293"/>
    </location>
</feature>
<keyword evidence="3" id="KW-0998">Cell outer membrane</keyword>
<organism evidence="6 7">
    <name type="scientific">Hyunsoonleella flava</name>
    <dbReference type="NCBI Taxonomy" id="2527939"/>
    <lineage>
        <taxon>Bacteria</taxon>
        <taxon>Pseudomonadati</taxon>
        <taxon>Bacteroidota</taxon>
        <taxon>Flavobacteriia</taxon>
        <taxon>Flavobacteriales</taxon>
        <taxon>Flavobacteriaceae</taxon>
    </lineage>
</organism>
<dbReference type="Pfam" id="PF01464">
    <property type="entry name" value="SLT"/>
    <property type="match status" value="1"/>
</dbReference>
<dbReference type="PROSITE" id="PS51257">
    <property type="entry name" value="PROKAR_LIPOPROTEIN"/>
    <property type="match status" value="1"/>
</dbReference>
<dbReference type="PANTHER" id="PTHR35936:SF19">
    <property type="entry name" value="AMINO-ACID-BINDING PROTEIN YXEM-RELATED"/>
    <property type="match status" value="1"/>
</dbReference>
<proteinExistence type="predicted"/>
<evidence type="ECO:0000259" key="5">
    <source>
        <dbReference type="SMART" id="SM00062"/>
    </source>
</evidence>